<dbReference type="Proteomes" id="UP000001883">
    <property type="component" value="Chromosome"/>
</dbReference>
<reference evidence="2" key="1">
    <citation type="submission" date="2009-07" db="EMBL/GenBank/DDBJ databases">
        <title>Complete genome sequence of Rothia mucilaginosa DJ.</title>
        <authorList>
            <person name="Yamane K."/>
            <person name="Nambu T."/>
            <person name="Mashimo C."/>
            <person name="Sugimori C."/>
            <person name="Yamanaka T."/>
            <person name="Leung K."/>
            <person name="Fukushima H."/>
        </authorList>
    </citation>
    <scope>NUCLEOTIDE SEQUENCE [LARGE SCALE GENOMIC DNA]</scope>
    <source>
        <strain evidence="2">DY-18</strain>
    </source>
</reference>
<reference evidence="1 2" key="3">
    <citation type="journal article" date="2010" name="Sequencing">
        <title>Complete Genome Sequence of Rothia mucilaginosa DY-18: A Clinical Isolate with Dense Meshwork-Like Structures from a Persistent Apical Periodontitis Lesion.</title>
        <authorList>
            <person name="Yamane K."/>
            <person name="Nambu T."/>
            <person name="Yamanaka T."/>
            <person name="Mashimo C."/>
            <person name="Sugimori C."/>
            <person name="Leung K.-P."/>
            <person name="Fukushima H."/>
        </authorList>
    </citation>
    <scope>NUCLEOTIDE SEQUENCE [LARGE SCALE GENOMIC DNA]</scope>
    <source>
        <strain evidence="1 2">DY-18</strain>
    </source>
</reference>
<keyword evidence="2" id="KW-1185">Reference proteome</keyword>
<reference evidence="1 2" key="2">
    <citation type="journal article" date="2010" name="J Osaka Dent Univ">
        <title>Isolation and identification of Rothia mucilaginosa from persistent apical periodontitis lesions.</title>
        <authorList>
            <person name="Yamane K."/>
            <person name="Yoshida M."/>
            <person name="Fujihira T."/>
            <person name="Baba T."/>
            <person name="Tsuji N."/>
            <person name="Hayashi H."/>
            <person name="Sugimori C."/>
            <person name="Yamanaka T."/>
            <person name="Mashimo C."/>
            <person name="Nambu T."/>
            <person name="Kawai H."/>
            <person name="Fukushima H."/>
        </authorList>
    </citation>
    <scope>NUCLEOTIDE SEQUENCE [LARGE SCALE GENOMIC DNA]</scope>
    <source>
        <strain evidence="1 2">DY-18</strain>
    </source>
</reference>
<dbReference type="KEGG" id="rmu:RMDY18_19340"/>
<gene>
    <name evidence="1" type="ordered locus">RMDY18_19340</name>
</gene>
<dbReference type="AlphaFoldDB" id="D2NQ48"/>
<protein>
    <submittedName>
        <fullName evidence="1">Dehydrogenase</fullName>
    </submittedName>
</protein>
<sequence length="353" mass="36109">MLSSVGEQVVGFLELVEGEAVGCHRLSVQATGADHVQQVTDGVAVDQTHVDAHVRNPHGVQGQLNGLAVHASVRDVAVGANNLGAGLEGLRNAHSLNCHIHAQAVGGESLNLLDEVRVARVDLIGCTQLQCFVHAVIVEVDGDDAAGTAEVSGHDCAQTHGTCTHDSDGVAGLGVAVQNTDLEAGGQCVGEEEDVLIGQALRNQVDRGLCVGNTHVLCLGAVNHVTENPADTTNGLAVRRLVRLTVGALTAAGHGGNDDAVADLQVSHRGANLGNGTDSLVAEDASVVHLGAVALQDVQVSTANGGGVDTGDNVRGLKNGGVRDFLPGALLVGAVVYICLHDDSFFEALMRVQ</sequence>
<name>D2NQ48_ROTMD</name>
<dbReference type="HOGENOM" id="CLU_785000_0_0_11"/>
<proteinExistence type="predicted"/>
<evidence type="ECO:0000313" key="1">
    <source>
        <dbReference type="EMBL" id="BAI65766.1"/>
    </source>
</evidence>
<organism evidence="1 2">
    <name type="scientific">Rothia mucilaginosa (strain DY-18)</name>
    <name type="common">Stomatococcus mucilaginosus</name>
    <dbReference type="NCBI Taxonomy" id="680646"/>
    <lineage>
        <taxon>Bacteria</taxon>
        <taxon>Bacillati</taxon>
        <taxon>Actinomycetota</taxon>
        <taxon>Actinomycetes</taxon>
        <taxon>Micrococcales</taxon>
        <taxon>Micrococcaceae</taxon>
        <taxon>Rothia</taxon>
    </lineage>
</organism>
<accession>D2NQ48</accession>
<evidence type="ECO:0000313" key="2">
    <source>
        <dbReference type="Proteomes" id="UP000001883"/>
    </source>
</evidence>
<dbReference type="EMBL" id="AP011540">
    <property type="protein sequence ID" value="BAI65766.1"/>
    <property type="molecule type" value="Genomic_DNA"/>
</dbReference>